<accession>A0A4Z2B3M4</accession>
<dbReference type="PROSITE" id="PS50097">
    <property type="entry name" value="BTB"/>
    <property type="match status" value="1"/>
</dbReference>
<feature type="compositionally biased region" description="Basic and acidic residues" evidence="17">
    <location>
        <begin position="336"/>
        <end position="351"/>
    </location>
</feature>
<feature type="region of interest" description="Disordered" evidence="17">
    <location>
        <begin position="581"/>
        <end position="662"/>
    </location>
</feature>
<evidence type="ECO:0000256" key="15">
    <source>
        <dbReference type="ARBA" id="ARBA00078821"/>
    </source>
</evidence>
<dbReference type="GO" id="GO:0000981">
    <property type="term" value="F:DNA-binding transcription factor activity, RNA polymerase II-specific"/>
    <property type="evidence" value="ECO:0007669"/>
    <property type="project" value="TreeGrafter"/>
</dbReference>
<dbReference type="EMBL" id="SWLE01000020">
    <property type="protein sequence ID" value="TNM86973.1"/>
    <property type="molecule type" value="Genomic_DNA"/>
</dbReference>
<dbReference type="Gene3D" id="3.30.710.10">
    <property type="entry name" value="Potassium Channel Kv1.1, Chain A"/>
    <property type="match status" value="1"/>
</dbReference>
<dbReference type="Pfam" id="PF00651">
    <property type="entry name" value="BTB"/>
    <property type="match status" value="1"/>
</dbReference>
<keyword evidence="8" id="KW-0832">Ubl conjugation</keyword>
<evidence type="ECO:0000256" key="9">
    <source>
        <dbReference type="ARBA" id="ARBA00023015"/>
    </source>
</evidence>
<feature type="compositionally biased region" description="Basic and acidic residues" evidence="17">
    <location>
        <begin position="235"/>
        <end position="253"/>
    </location>
</feature>
<reference evidence="20 21" key="1">
    <citation type="submission" date="2019-04" db="EMBL/GenBank/DDBJ databases">
        <title>The sequence and de novo assembly of Takifugu bimaculatus genome using PacBio and Hi-C technologies.</title>
        <authorList>
            <person name="Xu P."/>
            <person name="Liu B."/>
            <person name="Zhou Z."/>
        </authorList>
    </citation>
    <scope>NUCLEOTIDE SEQUENCE [LARGE SCALE GENOMIC DNA]</scope>
    <source>
        <strain evidence="20">TB-2018</strain>
        <tissue evidence="20">Muscle</tissue>
    </source>
</reference>
<keyword evidence="6 16" id="KW-0863">Zinc-finger</keyword>
<evidence type="ECO:0000256" key="3">
    <source>
        <dbReference type="ARBA" id="ARBA00022553"/>
    </source>
</evidence>
<gene>
    <name evidence="20" type="ORF">fugu_007203</name>
</gene>
<feature type="compositionally biased region" description="Gly residues" evidence="17">
    <location>
        <begin position="295"/>
        <end position="306"/>
    </location>
</feature>
<feature type="region of interest" description="Disordered" evidence="17">
    <location>
        <begin position="208"/>
        <end position="360"/>
    </location>
</feature>
<dbReference type="InterPro" id="IPR000210">
    <property type="entry name" value="BTB/POZ_dom"/>
</dbReference>
<dbReference type="InterPro" id="IPR013087">
    <property type="entry name" value="Znf_C2H2_type"/>
</dbReference>
<dbReference type="GO" id="GO:0008270">
    <property type="term" value="F:zinc ion binding"/>
    <property type="evidence" value="ECO:0007669"/>
    <property type="project" value="UniProtKB-KW"/>
</dbReference>
<evidence type="ECO:0000256" key="16">
    <source>
        <dbReference type="PROSITE-ProRule" id="PRU00042"/>
    </source>
</evidence>
<name>A0A4Z2B3M4_9TELE</name>
<evidence type="ECO:0000256" key="17">
    <source>
        <dbReference type="SAM" id="MobiDB-lite"/>
    </source>
</evidence>
<feature type="domain" description="C2H2-type" evidence="19">
    <location>
        <begin position="506"/>
        <end position="533"/>
    </location>
</feature>
<evidence type="ECO:0000259" key="19">
    <source>
        <dbReference type="PROSITE" id="PS50157"/>
    </source>
</evidence>
<dbReference type="SUPFAM" id="SSF54695">
    <property type="entry name" value="POZ domain"/>
    <property type="match status" value="1"/>
</dbReference>
<dbReference type="PROSITE" id="PS50157">
    <property type="entry name" value="ZINC_FINGER_C2H2_2"/>
    <property type="match status" value="2"/>
</dbReference>
<evidence type="ECO:0000313" key="21">
    <source>
        <dbReference type="Proteomes" id="UP000516260"/>
    </source>
</evidence>
<feature type="compositionally biased region" description="Basic and acidic residues" evidence="17">
    <location>
        <begin position="261"/>
        <end position="272"/>
    </location>
</feature>
<keyword evidence="5" id="KW-0677">Repeat</keyword>
<dbReference type="SMART" id="SM00225">
    <property type="entry name" value="BTB"/>
    <property type="match status" value="1"/>
</dbReference>
<feature type="compositionally biased region" description="Acidic residues" evidence="17">
    <location>
        <begin position="600"/>
        <end position="616"/>
    </location>
</feature>
<dbReference type="Gene3D" id="3.30.160.60">
    <property type="entry name" value="Classic Zinc Finger"/>
    <property type="match status" value="2"/>
</dbReference>
<evidence type="ECO:0000256" key="14">
    <source>
        <dbReference type="ARBA" id="ARBA00076030"/>
    </source>
</evidence>
<evidence type="ECO:0000256" key="1">
    <source>
        <dbReference type="ARBA" id="ARBA00004123"/>
    </source>
</evidence>
<comment type="function">
    <text evidence="12">Functions as a transcriptional repressor for PRDM1.</text>
</comment>
<proteinExistence type="predicted"/>
<comment type="subcellular location">
    <subcellularLocation>
        <location evidence="1">Nucleus</location>
    </subcellularLocation>
</comment>
<evidence type="ECO:0000256" key="10">
    <source>
        <dbReference type="ARBA" id="ARBA00023163"/>
    </source>
</evidence>
<keyword evidence="2" id="KW-1017">Isopeptide bond</keyword>
<feature type="compositionally biased region" description="Polar residues" evidence="17">
    <location>
        <begin position="643"/>
        <end position="653"/>
    </location>
</feature>
<evidence type="ECO:0000256" key="7">
    <source>
        <dbReference type="ARBA" id="ARBA00022833"/>
    </source>
</evidence>
<evidence type="ECO:0000256" key="5">
    <source>
        <dbReference type="ARBA" id="ARBA00022737"/>
    </source>
</evidence>
<dbReference type="Proteomes" id="UP000516260">
    <property type="component" value="Chromosome 7"/>
</dbReference>
<feature type="domain" description="BTB" evidence="18">
    <location>
        <begin position="31"/>
        <end position="102"/>
    </location>
</feature>
<dbReference type="FunFam" id="3.30.710.10:FF:000045">
    <property type="entry name" value="zinc finger and BTB domain-containing protein 10"/>
    <property type="match status" value="1"/>
</dbReference>
<evidence type="ECO:0000256" key="8">
    <source>
        <dbReference type="ARBA" id="ARBA00022843"/>
    </source>
</evidence>
<keyword evidence="9" id="KW-0805">Transcription regulation</keyword>
<keyword evidence="21" id="KW-1185">Reference proteome</keyword>
<sequence length="662" mass="71416">MNNRKEDMEISSHYRQLLRELNEQRQHGILCDACVIVDGKIFKAHKNILLGSSRYFKTLYCQVKKGAEPHHQTTVTHLDIVTATGFKAILDFMYSAHLALTSKNVIEVMSAASYLQMTDIVQACHSFIKAALDISIRSEMADELADFEMGAVAAAGIGGGAGGAGGVGIPGGGGGVVGAGLGGGGGGIVGMASEALASIMSGRSTSPWLVRRTSPANSSGDSAIASCHEGGSTYGKEDQEPPKSHESQEEACHDSQPAWPHDYRPVTVKEEQVSPASSSHPRDTPRGISQNQGEQGAGGPGGGGTEGPWQPMSGSGRRKNRKNKDTVRHITQQAERNWDRERDREREKDSRPGSPLPSMLAVAGWSYNGQEIPGADVTEPNSSDSRGERLDFFLKQEEALTTEASYLGPSESEEAGGGAGRGTISSVANLKAALMSKNSLLSMRSDMMGDDNPLLYEYLPKGGHSLSLNDFTVIRKKFKCPYCSFSAMHQCILKRHMRSHTGERPYPCEICGKKFTRREHMKRHTLVHSKDKKYVCKVCSRVFMSAASVGIKHGSRRHGVCADCSGRGMAALLDHNGEAAGDISPEEELYPGDRFHDDQAECDGDGEEEMMGEAEEEGVKWKDSGMAAEAHGALDNEKEESDSSAQEGEQQNGSEKDFGWIS</sequence>
<evidence type="ECO:0000256" key="12">
    <source>
        <dbReference type="ARBA" id="ARBA00055672"/>
    </source>
</evidence>
<dbReference type="PANTHER" id="PTHR46105">
    <property type="entry name" value="AGAP004733-PA"/>
    <property type="match status" value="1"/>
</dbReference>
<organism evidence="20 21">
    <name type="scientific">Takifugu bimaculatus</name>
    <dbReference type="NCBI Taxonomy" id="433685"/>
    <lineage>
        <taxon>Eukaryota</taxon>
        <taxon>Metazoa</taxon>
        <taxon>Chordata</taxon>
        <taxon>Craniata</taxon>
        <taxon>Vertebrata</taxon>
        <taxon>Euteleostomi</taxon>
        <taxon>Actinopterygii</taxon>
        <taxon>Neopterygii</taxon>
        <taxon>Teleostei</taxon>
        <taxon>Neoteleostei</taxon>
        <taxon>Acanthomorphata</taxon>
        <taxon>Eupercaria</taxon>
        <taxon>Tetraodontiformes</taxon>
        <taxon>Tetradontoidea</taxon>
        <taxon>Tetraodontidae</taxon>
        <taxon>Takifugu</taxon>
    </lineage>
</organism>
<keyword evidence="11" id="KW-0539">Nucleus</keyword>
<dbReference type="PANTHER" id="PTHR46105:SF21">
    <property type="entry name" value="ZINC FINGER AND BTB DOMAIN CONTAINING 46"/>
    <property type="match status" value="1"/>
</dbReference>
<dbReference type="PROSITE" id="PS00028">
    <property type="entry name" value="ZINC_FINGER_C2H2_1"/>
    <property type="match status" value="1"/>
</dbReference>
<keyword evidence="3" id="KW-0597">Phosphoprotein</keyword>
<dbReference type="SUPFAM" id="SSF57667">
    <property type="entry name" value="beta-beta-alpha zinc fingers"/>
    <property type="match status" value="1"/>
</dbReference>
<keyword evidence="7" id="KW-0862">Zinc</keyword>
<evidence type="ECO:0000256" key="4">
    <source>
        <dbReference type="ARBA" id="ARBA00022723"/>
    </source>
</evidence>
<evidence type="ECO:0000313" key="20">
    <source>
        <dbReference type="EMBL" id="TNM86973.1"/>
    </source>
</evidence>
<dbReference type="InterPro" id="IPR050457">
    <property type="entry name" value="ZnFinger_BTB_dom_contain"/>
</dbReference>
<dbReference type="FunFam" id="3.30.160.60:FF:001046">
    <property type="entry name" value="Zinc finger and BTB domain containing 46"/>
    <property type="match status" value="1"/>
</dbReference>
<protein>
    <recommendedName>
        <fullName evidence="13">Zinc finger and BTB domain-containing protein 46</fullName>
    </recommendedName>
    <alternativeName>
        <fullName evidence="15">BTB-ZF protein expressed in effector lymphocytes</fullName>
    </alternativeName>
    <alternativeName>
        <fullName evidence="14">BTB/POZ domain-containing protein 4</fullName>
    </alternativeName>
</protein>
<dbReference type="GO" id="GO:0005634">
    <property type="term" value="C:nucleus"/>
    <property type="evidence" value="ECO:0007669"/>
    <property type="project" value="UniProtKB-SubCell"/>
</dbReference>
<evidence type="ECO:0000256" key="13">
    <source>
        <dbReference type="ARBA" id="ARBA00070978"/>
    </source>
</evidence>
<keyword evidence="10" id="KW-0804">Transcription</keyword>
<dbReference type="SMART" id="SM00355">
    <property type="entry name" value="ZnF_C2H2"/>
    <property type="match status" value="3"/>
</dbReference>
<comment type="caution">
    <text evidence="20">The sequence shown here is derived from an EMBL/GenBank/DDBJ whole genome shotgun (WGS) entry which is preliminary data.</text>
</comment>
<dbReference type="Pfam" id="PF13465">
    <property type="entry name" value="zf-H2C2_2"/>
    <property type="match status" value="1"/>
</dbReference>
<dbReference type="GO" id="GO:0000978">
    <property type="term" value="F:RNA polymerase II cis-regulatory region sequence-specific DNA binding"/>
    <property type="evidence" value="ECO:0007669"/>
    <property type="project" value="TreeGrafter"/>
</dbReference>
<dbReference type="InterPro" id="IPR011333">
    <property type="entry name" value="SKP1/BTB/POZ_sf"/>
</dbReference>
<evidence type="ECO:0000256" key="6">
    <source>
        <dbReference type="ARBA" id="ARBA00022771"/>
    </source>
</evidence>
<evidence type="ECO:0000259" key="18">
    <source>
        <dbReference type="PROSITE" id="PS50097"/>
    </source>
</evidence>
<dbReference type="InterPro" id="IPR036236">
    <property type="entry name" value="Znf_C2H2_sf"/>
</dbReference>
<dbReference type="AlphaFoldDB" id="A0A4Z2B3M4"/>
<evidence type="ECO:0000256" key="11">
    <source>
        <dbReference type="ARBA" id="ARBA00023242"/>
    </source>
</evidence>
<feature type="domain" description="C2H2-type" evidence="19">
    <location>
        <begin position="478"/>
        <end position="505"/>
    </location>
</feature>
<evidence type="ECO:0000256" key="2">
    <source>
        <dbReference type="ARBA" id="ARBA00022499"/>
    </source>
</evidence>
<keyword evidence="4" id="KW-0479">Metal-binding</keyword>
<dbReference type="FunFam" id="3.30.160.60:FF:000379">
    <property type="entry name" value="Zinc finger and BTB domain-containing protein 46"/>
    <property type="match status" value="1"/>
</dbReference>